<evidence type="ECO:0000256" key="1">
    <source>
        <dbReference type="ARBA" id="ARBA00023125"/>
    </source>
</evidence>
<dbReference type="Pfam" id="PF01381">
    <property type="entry name" value="HTH_3"/>
    <property type="match status" value="1"/>
</dbReference>
<dbReference type="Gene3D" id="1.10.260.40">
    <property type="entry name" value="lambda repressor-like DNA-binding domains"/>
    <property type="match status" value="1"/>
</dbReference>
<protein>
    <submittedName>
        <fullName evidence="3">Helix-turn-helix domain-containing protein</fullName>
    </submittedName>
</protein>
<accession>A0AAW5KXV5</accession>
<reference evidence="3" key="1">
    <citation type="submission" date="2022-07" db="EMBL/GenBank/DDBJ databases">
        <title>Identification and characterization of Bacillus thuringiensis and other Bacillus cereus group isolates from spinach by whole genome sequencing.</title>
        <authorList>
            <person name="Zao X."/>
            <person name="Zervas A."/>
            <person name="Hendriks M."/>
            <person name="Rajkovic A."/>
            <person name="Van Overbeek L."/>
            <person name="Hendriksen N.B."/>
            <person name="Uyttendaele M."/>
        </authorList>
    </citation>
    <scope>NUCLEOTIDE SEQUENCE</scope>
    <source>
        <strain evidence="3">781001F-1</strain>
    </source>
</reference>
<dbReference type="PROSITE" id="PS50943">
    <property type="entry name" value="HTH_CROC1"/>
    <property type="match status" value="1"/>
</dbReference>
<sequence>MLNAERLITLIDKKGITQQQLADAIGVSHVSIYYYSIGKKSPGTRTLQKIANYFNVTTDYLLGRSNRATLDEMLDRKFKILKDQLNQLPTEQQELIMNQMQTMMEGLKKINTHES</sequence>
<comment type="caution">
    <text evidence="3">The sequence shown here is derived from an EMBL/GenBank/DDBJ whole genome shotgun (WGS) entry which is preliminary data.</text>
</comment>
<dbReference type="AlphaFoldDB" id="A0AAW5KXV5"/>
<evidence type="ECO:0000313" key="3">
    <source>
        <dbReference type="EMBL" id="MCQ6286618.1"/>
    </source>
</evidence>
<gene>
    <name evidence="3" type="ORF">NPM19_18395</name>
</gene>
<dbReference type="RefSeq" id="WP_030028845.1">
    <property type="nucleotide sequence ID" value="NZ_JAEHBW010000056.1"/>
</dbReference>
<dbReference type="InterPro" id="IPR001387">
    <property type="entry name" value="Cro/C1-type_HTH"/>
</dbReference>
<name>A0AAW5KXV5_BACCE</name>
<keyword evidence="1" id="KW-0238">DNA-binding</keyword>
<dbReference type="EMBL" id="JANHEB010000025">
    <property type="protein sequence ID" value="MCQ6286618.1"/>
    <property type="molecule type" value="Genomic_DNA"/>
</dbReference>
<proteinExistence type="predicted"/>
<organism evidence="3 4">
    <name type="scientific">Bacillus cereus</name>
    <dbReference type="NCBI Taxonomy" id="1396"/>
    <lineage>
        <taxon>Bacteria</taxon>
        <taxon>Bacillati</taxon>
        <taxon>Bacillota</taxon>
        <taxon>Bacilli</taxon>
        <taxon>Bacillales</taxon>
        <taxon>Bacillaceae</taxon>
        <taxon>Bacillus</taxon>
        <taxon>Bacillus cereus group</taxon>
    </lineage>
</organism>
<feature type="domain" description="HTH cro/C1-type" evidence="2">
    <location>
        <begin position="7"/>
        <end position="61"/>
    </location>
</feature>
<dbReference type="CDD" id="cd00093">
    <property type="entry name" value="HTH_XRE"/>
    <property type="match status" value="1"/>
</dbReference>
<dbReference type="PANTHER" id="PTHR46558">
    <property type="entry name" value="TRACRIPTIONAL REGULATORY PROTEIN-RELATED-RELATED"/>
    <property type="match status" value="1"/>
</dbReference>
<dbReference type="GO" id="GO:0003677">
    <property type="term" value="F:DNA binding"/>
    <property type="evidence" value="ECO:0007669"/>
    <property type="project" value="UniProtKB-KW"/>
</dbReference>
<dbReference type="Proteomes" id="UP001204643">
    <property type="component" value="Unassembled WGS sequence"/>
</dbReference>
<dbReference type="InterPro" id="IPR010982">
    <property type="entry name" value="Lambda_DNA-bd_dom_sf"/>
</dbReference>
<dbReference type="SUPFAM" id="SSF47413">
    <property type="entry name" value="lambda repressor-like DNA-binding domains"/>
    <property type="match status" value="1"/>
</dbReference>
<dbReference type="PANTHER" id="PTHR46558:SF11">
    <property type="entry name" value="HTH-TYPE TRANSCRIPTIONAL REGULATOR XRE"/>
    <property type="match status" value="1"/>
</dbReference>
<evidence type="ECO:0000313" key="4">
    <source>
        <dbReference type="Proteomes" id="UP001204643"/>
    </source>
</evidence>
<dbReference type="SMART" id="SM00530">
    <property type="entry name" value="HTH_XRE"/>
    <property type="match status" value="1"/>
</dbReference>
<evidence type="ECO:0000259" key="2">
    <source>
        <dbReference type="PROSITE" id="PS50943"/>
    </source>
</evidence>